<evidence type="ECO:0000259" key="1">
    <source>
        <dbReference type="Pfam" id="PF09633"/>
    </source>
</evidence>
<dbReference type="Gene3D" id="3.30.2190.10">
    <property type="entry name" value="PG1857-like"/>
    <property type="match status" value="1"/>
</dbReference>
<dbReference type="Pfam" id="PF09633">
    <property type="entry name" value="DUF2023"/>
    <property type="match status" value="1"/>
</dbReference>
<organism evidence="2 3">
    <name type="scientific">Xanthobacter oligotrophicus</name>
    <dbReference type="NCBI Taxonomy" id="2607286"/>
    <lineage>
        <taxon>Bacteria</taxon>
        <taxon>Pseudomonadati</taxon>
        <taxon>Pseudomonadota</taxon>
        <taxon>Alphaproteobacteria</taxon>
        <taxon>Hyphomicrobiales</taxon>
        <taxon>Xanthobacteraceae</taxon>
        <taxon>Xanthobacter</taxon>
    </lineage>
</organism>
<name>A0ABW7A088_9HYPH</name>
<dbReference type="Proteomes" id="UP001604002">
    <property type="component" value="Unassembled WGS sequence"/>
</dbReference>
<keyword evidence="3" id="KW-1185">Reference proteome</keyword>
<reference evidence="2 3" key="1">
    <citation type="submission" date="2024-02" db="EMBL/GenBank/DDBJ databases">
        <title>Expansion and revision of Xanthobacter and proposal of Roseixanthobacter gen. nov.</title>
        <authorList>
            <person name="Soltysiak M.P.M."/>
            <person name="Jalihal A."/>
            <person name="Ory A."/>
            <person name="Chrisophersen C."/>
            <person name="Lee A.D."/>
            <person name="Boulton J."/>
            <person name="Springer M."/>
        </authorList>
    </citation>
    <scope>NUCLEOTIDE SEQUENCE [LARGE SCALE GENOMIC DNA]</scope>
    <source>
        <strain evidence="2 3">23A</strain>
    </source>
</reference>
<sequence>MAQQAALGPGMDSPEDASLAEEALWPPSPVAAVAEGCAAPVMRLFQHHVYEYGRGVRALFLMTLCRAELPLVLARLGRHGIDHFVQEVSPVKVNLFFGRPAFVAVAQAVVTRPLNTLTAEEDFMLGTLLGYDKEQQCRRYLGRSGRGQPEAVALAAE</sequence>
<dbReference type="InterPro" id="IPR018594">
    <property type="entry name" value="DUF2023"/>
</dbReference>
<dbReference type="EMBL" id="JBAFVH010000012">
    <property type="protein sequence ID" value="MFG1374427.1"/>
    <property type="molecule type" value="Genomic_DNA"/>
</dbReference>
<evidence type="ECO:0000313" key="2">
    <source>
        <dbReference type="EMBL" id="MFG1374427.1"/>
    </source>
</evidence>
<accession>A0ABW7A088</accession>
<feature type="domain" description="DUF2023" evidence="1">
    <location>
        <begin position="43"/>
        <end position="143"/>
    </location>
</feature>
<dbReference type="SUPFAM" id="SSF160448">
    <property type="entry name" value="PG1857-like"/>
    <property type="match status" value="1"/>
</dbReference>
<proteinExistence type="predicted"/>
<comment type="caution">
    <text evidence="2">The sequence shown here is derived from an EMBL/GenBank/DDBJ whole genome shotgun (WGS) entry which is preliminary data.</text>
</comment>
<gene>
    <name evidence="2" type="ORF">V5F32_19790</name>
</gene>
<dbReference type="RefSeq" id="WP_393994073.1">
    <property type="nucleotide sequence ID" value="NZ_JBAFVH010000012.1"/>
</dbReference>
<evidence type="ECO:0000313" key="3">
    <source>
        <dbReference type="Proteomes" id="UP001604002"/>
    </source>
</evidence>
<protein>
    <submittedName>
        <fullName evidence="2">DUF2023 family protein</fullName>
    </submittedName>
</protein>
<dbReference type="InterPro" id="IPR036780">
    <property type="entry name" value="PG1857-like_sf"/>
</dbReference>